<keyword evidence="1" id="KW-0732">Signal</keyword>
<keyword evidence="3" id="KW-1185">Reference proteome</keyword>
<sequence>MKAKSLMAGALVLGVTLAVTGCSVLDQVVGRDDWKDWTPTQTSLQISAGGSVTESIFDTLDQNYYNADELQDLVARSVKSYNAEHGGHAISVPAYSAENGKIALTLVYRTPEDYASYNQVSFADGPMLDVQMSGITFPDTFLKVSGSNLTDQGVSSDEALSHKEYSAAVTVADHVVQVPGQIRYLSANAELINSHVAQPKLQEETNASSETGLVLPSNAVYYGTESDTEEAEPPAKTQQLMYIIYEKDAEQST</sequence>
<gene>
    <name evidence="2" type="ORF">FYJ35_12935</name>
</gene>
<dbReference type="AlphaFoldDB" id="A0A6L5X929"/>
<evidence type="ECO:0000313" key="3">
    <source>
        <dbReference type="Proteomes" id="UP000481852"/>
    </source>
</evidence>
<proteinExistence type="predicted"/>
<accession>A0A6L5X929</accession>
<dbReference type="RefSeq" id="WP_154527262.1">
    <property type="nucleotide sequence ID" value="NZ_VULZ01000017.1"/>
</dbReference>
<evidence type="ECO:0000256" key="1">
    <source>
        <dbReference type="SAM" id="SignalP"/>
    </source>
</evidence>
<evidence type="ECO:0000313" key="2">
    <source>
        <dbReference type="EMBL" id="MSS15923.1"/>
    </source>
</evidence>
<dbReference type="EMBL" id="VULZ01000017">
    <property type="protein sequence ID" value="MSS15923.1"/>
    <property type="molecule type" value="Genomic_DNA"/>
</dbReference>
<organism evidence="2 3">
    <name type="scientific">Porcincola intestinalis</name>
    <dbReference type="NCBI Taxonomy" id="2606632"/>
    <lineage>
        <taxon>Bacteria</taxon>
        <taxon>Bacillati</taxon>
        <taxon>Bacillota</taxon>
        <taxon>Clostridia</taxon>
        <taxon>Lachnospirales</taxon>
        <taxon>Lachnospiraceae</taxon>
        <taxon>Porcincola</taxon>
    </lineage>
</organism>
<feature type="signal peptide" evidence="1">
    <location>
        <begin position="1"/>
        <end position="21"/>
    </location>
</feature>
<protein>
    <recommendedName>
        <fullName evidence="4">Lipoprotein</fullName>
    </recommendedName>
</protein>
<comment type="caution">
    <text evidence="2">The sequence shown here is derived from an EMBL/GenBank/DDBJ whole genome shotgun (WGS) entry which is preliminary data.</text>
</comment>
<feature type="chain" id="PRO_5038384401" description="Lipoprotein" evidence="1">
    <location>
        <begin position="22"/>
        <end position="253"/>
    </location>
</feature>
<evidence type="ECO:0008006" key="4">
    <source>
        <dbReference type="Google" id="ProtNLM"/>
    </source>
</evidence>
<reference evidence="2 3" key="1">
    <citation type="submission" date="2019-08" db="EMBL/GenBank/DDBJ databases">
        <title>In-depth cultivation of the pig gut microbiome towards novel bacterial diversity and tailored functional studies.</title>
        <authorList>
            <person name="Wylensek D."/>
            <person name="Hitch T.C.A."/>
            <person name="Clavel T."/>
        </authorList>
    </citation>
    <scope>NUCLEOTIDE SEQUENCE [LARGE SCALE GENOMIC DNA]</scope>
    <source>
        <strain evidence="2 3">Oil+RF-744-WCA-WT-11</strain>
    </source>
</reference>
<dbReference type="Proteomes" id="UP000481852">
    <property type="component" value="Unassembled WGS sequence"/>
</dbReference>
<dbReference type="PROSITE" id="PS51257">
    <property type="entry name" value="PROKAR_LIPOPROTEIN"/>
    <property type="match status" value="1"/>
</dbReference>
<name>A0A6L5X929_9FIRM</name>